<protein>
    <submittedName>
        <fullName evidence="2">Uncharacterized protein</fullName>
    </submittedName>
</protein>
<organism evidence="2">
    <name type="scientific">Darwinula stevensoni</name>
    <dbReference type="NCBI Taxonomy" id="69355"/>
    <lineage>
        <taxon>Eukaryota</taxon>
        <taxon>Metazoa</taxon>
        <taxon>Ecdysozoa</taxon>
        <taxon>Arthropoda</taxon>
        <taxon>Crustacea</taxon>
        <taxon>Oligostraca</taxon>
        <taxon>Ostracoda</taxon>
        <taxon>Podocopa</taxon>
        <taxon>Podocopida</taxon>
        <taxon>Darwinulocopina</taxon>
        <taxon>Darwinuloidea</taxon>
        <taxon>Darwinulidae</taxon>
        <taxon>Darwinula</taxon>
    </lineage>
</organism>
<dbReference type="InterPro" id="IPR017956">
    <property type="entry name" value="AT_hook_DNA-bd_motif"/>
</dbReference>
<dbReference type="GO" id="GO:0003677">
    <property type="term" value="F:DNA binding"/>
    <property type="evidence" value="ECO:0007669"/>
    <property type="project" value="InterPro"/>
</dbReference>
<accession>A0A7R9A6J3</accession>
<reference evidence="2" key="1">
    <citation type="submission" date="2020-11" db="EMBL/GenBank/DDBJ databases">
        <authorList>
            <person name="Tran Van P."/>
        </authorList>
    </citation>
    <scope>NUCLEOTIDE SEQUENCE</scope>
</reference>
<dbReference type="Proteomes" id="UP000677054">
    <property type="component" value="Unassembled WGS sequence"/>
</dbReference>
<feature type="region of interest" description="Disordered" evidence="1">
    <location>
        <begin position="94"/>
        <end position="172"/>
    </location>
</feature>
<dbReference type="PRINTS" id="PR00929">
    <property type="entry name" value="ATHOOK"/>
</dbReference>
<dbReference type="EMBL" id="CAJPEV010000731">
    <property type="protein sequence ID" value="CAG0888002.1"/>
    <property type="molecule type" value="Genomic_DNA"/>
</dbReference>
<feature type="compositionally biased region" description="Basic residues" evidence="1">
    <location>
        <begin position="126"/>
        <end position="136"/>
    </location>
</feature>
<proteinExistence type="predicted"/>
<dbReference type="AlphaFoldDB" id="A0A7R9A6J3"/>
<keyword evidence="3" id="KW-1185">Reference proteome</keyword>
<gene>
    <name evidence="2" type="ORF">DSTB1V02_LOCUS4763</name>
</gene>
<feature type="compositionally biased region" description="Basic and acidic residues" evidence="1">
    <location>
        <begin position="94"/>
        <end position="103"/>
    </location>
</feature>
<sequence length="172" mass="18433">MAGRGLAGRDRGREKNKLELKTRERVREVSEGCDCEWLVACRAENKGGTKRDALELNASSLCPRPSPLSLQSSTQFLPSFLCRFASLTVHSAKKEVAPKRQAADKPSGSSPSKRGRGRPPKGEAKKKAKSSPKGRGRGGGTGRGRPKKAGAPAKSSDEEAEKEESEEGETSE</sequence>
<dbReference type="EMBL" id="LR900248">
    <property type="protein sequence ID" value="CAD7244877.1"/>
    <property type="molecule type" value="Genomic_DNA"/>
</dbReference>
<evidence type="ECO:0000313" key="2">
    <source>
        <dbReference type="EMBL" id="CAD7244877.1"/>
    </source>
</evidence>
<feature type="compositionally biased region" description="Acidic residues" evidence="1">
    <location>
        <begin position="158"/>
        <end position="172"/>
    </location>
</feature>
<evidence type="ECO:0000313" key="3">
    <source>
        <dbReference type="Proteomes" id="UP000677054"/>
    </source>
</evidence>
<name>A0A7R9A6J3_9CRUS</name>
<evidence type="ECO:0000256" key="1">
    <source>
        <dbReference type="SAM" id="MobiDB-lite"/>
    </source>
</evidence>